<dbReference type="AlphaFoldDB" id="A0A5B9MBB9"/>
<evidence type="ECO:0000313" key="2">
    <source>
        <dbReference type="Proteomes" id="UP000321353"/>
    </source>
</evidence>
<name>A0A5B9MBB9_9BACT</name>
<keyword evidence="2" id="KW-1185">Reference proteome</keyword>
<dbReference type="EMBL" id="CP036264">
    <property type="protein sequence ID" value="QEF98472.1"/>
    <property type="molecule type" value="Genomic_DNA"/>
</dbReference>
<organism evidence="1 2">
    <name type="scientific">Stieleria maiorica</name>
    <dbReference type="NCBI Taxonomy" id="2795974"/>
    <lineage>
        <taxon>Bacteria</taxon>
        <taxon>Pseudomonadati</taxon>
        <taxon>Planctomycetota</taxon>
        <taxon>Planctomycetia</taxon>
        <taxon>Pirellulales</taxon>
        <taxon>Pirellulaceae</taxon>
        <taxon>Stieleria</taxon>
    </lineage>
</organism>
<accession>A0A5B9MBB9</accession>
<dbReference type="Proteomes" id="UP000321353">
    <property type="component" value="Chromosome"/>
</dbReference>
<protein>
    <submittedName>
        <fullName evidence="1">Uncharacterized protein</fullName>
    </submittedName>
</protein>
<dbReference type="KEGG" id="smam:Mal15_25240"/>
<reference evidence="1 2" key="1">
    <citation type="submission" date="2019-02" db="EMBL/GenBank/DDBJ databases">
        <title>Planctomycetal bacteria perform biofilm scaping via a novel small molecule.</title>
        <authorList>
            <person name="Jeske O."/>
            <person name="Boedeker C."/>
            <person name="Wiegand S."/>
            <person name="Breitling P."/>
            <person name="Kallscheuer N."/>
            <person name="Jogler M."/>
            <person name="Rohde M."/>
            <person name="Petersen J."/>
            <person name="Medema M.H."/>
            <person name="Surup F."/>
            <person name="Jogler C."/>
        </authorList>
    </citation>
    <scope>NUCLEOTIDE SEQUENCE [LARGE SCALE GENOMIC DNA]</scope>
    <source>
        <strain evidence="1 2">Mal15</strain>
    </source>
</reference>
<proteinExistence type="predicted"/>
<gene>
    <name evidence="1" type="ORF">Mal15_25240</name>
</gene>
<dbReference type="RefSeq" id="WP_147867996.1">
    <property type="nucleotide sequence ID" value="NZ_CP036264.1"/>
</dbReference>
<sequence length="640" mass="70419">MRTNHTPTQSIHVVTFAKTSNLTARGIHLLAQVATFARRLLESAVEDNAARFAGLAIALFAVTAMANPNTQDPHKPLSALGTISGAEKQIQAMYAKFAEWEALVISSAEAVNAGRRFPHQQLSRIYPETSRGIWYAEQLEAMGEPAGKDLKRKFTLLRKAMGNFSTRLQEFQPKELATLRNETENRRKTLARAAELAGEGKLVEAERTIRTLHLKQLQSVFYLPHSQARSFENEVNVPHLELLNRLNRQRRKDYQAEAKVKIQAYVDAVETLKTESNRVATELQHSSTVTIKGGQAGDAGDAIEYVMVLWGNASAAVARSVAVAWAFSDRDANATAEPFQRIIAQLESIGNESVANVVTSAAQSTPRDQVAVLYPKVLRALAQLDRRMLGTLDQNVITAAGQLAAKAPDFAEQVQRYSDATVEPTRWRRRYAAQQIRSVERDFPQASNLLNRELAPESTGPPGIYGAHSSRPRILTPGLLSYPADWIVRDAKTVLGMTTSDGPTLRLSPTADAAIVPQDPRHYTSLTATFPIDDYLADLKDCLLLDDSHGPLDLSAADALSSAELQEFQTVGGRIAGLTLEPFVSRFATMPDQASALLPLNRLPNIDARSAPAEQMIWRVDLEPQWVAHSMFVAIRPPAQ</sequence>
<evidence type="ECO:0000313" key="1">
    <source>
        <dbReference type="EMBL" id="QEF98472.1"/>
    </source>
</evidence>